<accession>A0A0H3A7X0</accession>
<proteinExistence type="predicted"/>
<dbReference type="RefSeq" id="WP_011792226.1">
    <property type="nucleotide sequence ID" value="NC_008751.1"/>
</dbReference>
<dbReference type="InterPro" id="IPR004108">
    <property type="entry name" value="Fe_hydrogenase_lsu_C"/>
</dbReference>
<dbReference type="SUPFAM" id="SSF53920">
    <property type="entry name" value="Fe-only hydrogenase"/>
    <property type="match status" value="1"/>
</dbReference>
<feature type="domain" description="4Fe-4S ferredoxin-type" evidence="7">
    <location>
        <begin position="186"/>
        <end position="215"/>
    </location>
</feature>
<dbReference type="Gene3D" id="4.10.260.20">
    <property type="entry name" value="Iron hydrogenase, small subunit"/>
    <property type="match status" value="1"/>
</dbReference>
<keyword evidence="4" id="KW-0408">Iron</keyword>
<protein>
    <submittedName>
        <fullName evidence="9">Hydrogenase, Fe-only</fullName>
    </submittedName>
</protein>
<name>A0A0H3A7X0_NITV4</name>
<dbReference type="InterPro" id="IPR013352">
    <property type="entry name" value="Fe_hydrogenase_subset"/>
</dbReference>
<dbReference type="PANTHER" id="PTHR11615">
    <property type="entry name" value="NITRATE, FORMATE, IRON DEHYDROGENASE"/>
    <property type="match status" value="1"/>
</dbReference>
<dbReference type="Gene3D" id="3.40.50.1780">
    <property type="match status" value="1"/>
</dbReference>
<dbReference type="Pfam" id="PF22117">
    <property type="entry name" value="Fer4_Nqo3"/>
    <property type="match status" value="1"/>
</dbReference>
<keyword evidence="5" id="KW-0411">Iron-sulfur</keyword>
<dbReference type="Pfam" id="PF02256">
    <property type="entry name" value="Fe_hyd_SSU"/>
    <property type="match status" value="1"/>
</dbReference>
<dbReference type="PROSITE" id="PS51379">
    <property type="entry name" value="4FE4S_FER_2"/>
    <property type="match status" value="2"/>
</dbReference>
<dbReference type="SMART" id="SM00902">
    <property type="entry name" value="Fe_hyd_SSU"/>
    <property type="match status" value="1"/>
</dbReference>
<dbReference type="SUPFAM" id="SSF54862">
    <property type="entry name" value="4Fe-4S ferredoxins"/>
    <property type="match status" value="1"/>
</dbReference>
<dbReference type="AlphaFoldDB" id="A0A0H3A7X0"/>
<dbReference type="InterPro" id="IPR017900">
    <property type="entry name" value="4Fe4S_Fe_S_CS"/>
</dbReference>
<evidence type="ECO:0000256" key="4">
    <source>
        <dbReference type="ARBA" id="ARBA00023004"/>
    </source>
</evidence>
<keyword evidence="1" id="KW-0004">4Fe-4S</keyword>
<evidence type="ECO:0000313" key="9">
    <source>
        <dbReference type="EMBL" id="ABM28402.1"/>
    </source>
</evidence>
<keyword evidence="2" id="KW-0479">Metal-binding</keyword>
<dbReference type="Proteomes" id="UP000009173">
    <property type="component" value="Chromosome"/>
</dbReference>
<dbReference type="EMBL" id="CP000527">
    <property type="protein sequence ID" value="ABM28402.1"/>
    <property type="molecule type" value="Genomic_DNA"/>
</dbReference>
<dbReference type="NCBIfam" id="TIGR02512">
    <property type="entry name" value="FeFe_hydrog_A"/>
    <property type="match status" value="1"/>
</dbReference>
<dbReference type="FunFam" id="3.30.70.20:FF:000035">
    <property type="entry name" value="Iron hydrogenase 1"/>
    <property type="match status" value="1"/>
</dbReference>
<feature type="domain" description="4Fe-4S His(Cys)3-ligated-type" evidence="8">
    <location>
        <begin position="82"/>
        <end position="121"/>
    </location>
</feature>
<dbReference type="SUPFAM" id="SSF54292">
    <property type="entry name" value="2Fe-2S ferredoxin-like"/>
    <property type="match status" value="1"/>
</dbReference>
<dbReference type="InterPro" id="IPR001041">
    <property type="entry name" value="2Fe-2S_ferredoxin-type"/>
</dbReference>
<dbReference type="InterPro" id="IPR019574">
    <property type="entry name" value="NADH_UbQ_OxRdtase_Gsu_4Fe4S-bd"/>
</dbReference>
<dbReference type="InterPro" id="IPR017896">
    <property type="entry name" value="4Fe4S_Fe-S-bd"/>
</dbReference>
<feature type="domain" description="2Fe-2S ferredoxin-type" evidence="6">
    <location>
        <begin position="1"/>
        <end position="82"/>
    </location>
</feature>
<dbReference type="Gene3D" id="3.40.950.10">
    <property type="entry name" value="Fe-only Hydrogenase (Larger Subunit), Chain L, domain 3"/>
    <property type="match status" value="1"/>
</dbReference>
<dbReference type="InterPro" id="IPR054351">
    <property type="entry name" value="NADH_UbQ_OxRdtase_ferredoxin"/>
</dbReference>
<dbReference type="KEGG" id="dvl:Dvul_1384"/>
<gene>
    <name evidence="9" type="ordered locus">Dvul_1384</name>
</gene>
<evidence type="ECO:0000259" key="8">
    <source>
        <dbReference type="PROSITE" id="PS51839"/>
    </source>
</evidence>
<evidence type="ECO:0000256" key="2">
    <source>
        <dbReference type="ARBA" id="ARBA00022723"/>
    </source>
</evidence>
<dbReference type="Pfam" id="PF02906">
    <property type="entry name" value="Fe_hyd_lg_C"/>
    <property type="match status" value="1"/>
</dbReference>
<evidence type="ECO:0000259" key="6">
    <source>
        <dbReference type="PROSITE" id="PS51085"/>
    </source>
</evidence>
<keyword evidence="3" id="KW-0677">Repeat</keyword>
<dbReference type="Gene3D" id="3.10.20.740">
    <property type="match status" value="1"/>
</dbReference>
<dbReference type="PROSITE" id="PS51839">
    <property type="entry name" value="4FE4S_HC3"/>
    <property type="match status" value="1"/>
</dbReference>
<dbReference type="InterPro" id="IPR036010">
    <property type="entry name" value="2Fe-2S_ferredoxin-like_sf"/>
</dbReference>
<reference evidence="10" key="1">
    <citation type="journal article" date="2009" name="Environ. Microbiol.">
        <title>Contribution of mobile genetic elements to Desulfovibrio vulgaris genome plasticity.</title>
        <authorList>
            <person name="Walker C.B."/>
            <person name="Stolyar S."/>
            <person name="Chivian D."/>
            <person name="Pinel N."/>
            <person name="Gabster J.A."/>
            <person name="Dehal P.S."/>
            <person name="He Z."/>
            <person name="Yang Z.K."/>
            <person name="Yen H.C."/>
            <person name="Zhou J."/>
            <person name="Wall J.D."/>
            <person name="Hazen T.C."/>
            <person name="Arkin A.P."/>
            <person name="Stahl D.A."/>
        </authorList>
    </citation>
    <scope>NUCLEOTIDE SEQUENCE [LARGE SCALE GENOMIC DNA]</scope>
    <source>
        <strain evidence="10">DP4</strain>
    </source>
</reference>
<dbReference type="HOGENOM" id="CLU_018240_2_1_7"/>
<dbReference type="CDD" id="cd00207">
    <property type="entry name" value="fer2"/>
    <property type="match status" value="1"/>
</dbReference>
<dbReference type="InterPro" id="IPR050340">
    <property type="entry name" value="Cytosolic_Fe-S_CAF"/>
</dbReference>
<evidence type="ECO:0000313" key="10">
    <source>
        <dbReference type="Proteomes" id="UP000009173"/>
    </source>
</evidence>
<dbReference type="InterPro" id="IPR009016">
    <property type="entry name" value="Fe_hydrogenase"/>
</dbReference>
<dbReference type="PROSITE" id="PS51085">
    <property type="entry name" value="2FE2S_FER_2"/>
    <property type="match status" value="1"/>
</dbReference>
<evidence type="ECO:0000259" key="7">
    <source>
        <dbReference type="PROSITE" id="PS51379"/>
    </source>
</evidence>
<dbReference type="InterPro" id="IPR036991">
    <property type="entry name" value="Fe_hydrogenase_ssu_sf"/>
</dbReference>
<dbReference type="SMART" id="SM00929">
    <property type="entry name" value="NADH-G_4Fe-4S_3"/>
    <property type="match status" value="1"/>
</dbReference>
<dbReference type="GO" id="GO:0008901">
    <property type="term" value="F:ferredoxin hydrogenase activity"/>
    <property type="evidence" value="ECO:0007669"/>
    <property type="project" value="InterPro"/>
</dbReference>
<dbReference type="PROSITE" id="PS00198">
    <property type="entry name" value="4FE4S_FER_1"/>
    <property type="match status" value="1"/>
</dbReference>
<dbReference type="GO" id="GO:0005506">
    <property type="term" value="F:iron ion binding"/>
    <property type="evidence" value="ECO:0007669"/>
    <property type="project" value="InterPro"/>
</dbReference>
<dbReference type="Gene3D" id="3.30.70.20">
    <property type="match status" value="1"/>
</dbReference>
<dbReference type="InterPro" id="IPR003149">
    <property type="entry name" value="Fe_hydrogenase_ssu"/>
</dbReference>
<organism evidence="9 10">
    <name type="scientific">Nitratidesulfovibrio vulgaris (strain DP4)</name>
    <name type="common">Desulfovibrio vulgaris</name>
    <dbReference type="NCBI Taxonomy" id="391774"/>
    <lineage>
        <taxon>Bacteria</taxon>
        <taxon>Pseudomonadati</taxon>
        <taxon>Thermodesulfobacteriota</taxon>
        <taxon>Desulfovibrionia</taxon>
        <taxon>Desulfovibrionales</taxon>
        <taxon>Desulfovibrionaceae</taxon>
        <taxon>Nitratidesulfovibrio</taxon>
    </lineage>
</organism>
<dbReference type="GO" id="GO:0051539">
    <property type="term" value="F:4 iron, 4 sulfur cluster binding"/>
    <property type="evidence" value="ECO:0007669"/>
    <property type="project" value="UniProtKB-KW"/>
</dbReference>
<evidence type="ECO:0000256" key="5">
    <source>
        <dbReference type="ARBA" id="ARBA00023014"/>
    </source>
</evidence>
<dbReference type="Pfam" id="PF10588">
    <property type="entry name" value="NADH-G_4Fe-4S_3"/>
    <property type="match status" value="1"/>
</dbReference>
<evidence type="ECO:0000256" key="3">
    <source>
        <dbReference type="ARBA" id="ARBA00022737"/>
    </source>
</evidence>
<evidence type="ECO:0000256" key="1">
    <source>
        <dbReference type="ARBA" id="ARBA00022485"/>
    </source>
</evidence>
<sequence length="606" mass="66005">MNAFINGKEVRCEPGRTILEAARENGHFIPTLCELADIGHAPGTCRVCLVEIWRDKEAGPQIVTSCTTPVEEGMRIFTRTPEVRRMQRLQVELLLADHDHDCAACARHGDCELQDVAQFVGLTGTRHHFPDYARSRTRDVSSPSVVRDMGKCIRCLRCVAVCRNVQGVDALVVTGNGIGTEIGLRHNRSQSASDCVGCGQCTLVCPVGALAGRDDVERVIDYLYDPEIVTVFQFAPAVRVGLGEEFGLPPGSSVEGQVPTALRLLGADVVLDTNFAADLVIMEEGTELLQRLRGGAKLPLFTSCCPGWVNFAEKHLPDILPHVSTTRSPQQCLGALAKTYLARTMNVAPERMRVVSLMPCTAKKEEAARPEFRRDGVRDVDAVLTTREFARLLRREGIDLAGLEPSPCDDPLMGRATGAAVIFGTTGGVMEAALRTVYHVLNGKELAPVELHALRGYENVREAVVPLGEGNGSVKVAVVHGLKAARQMVEAVLAGKADHVFVEVMACPGGCMDGGGQPRSKRAHNPNAQARRAALFSLDAENALRQSHNNPLIGKVYESFLGEPCSNLSHRLLHTRYGDRKSEVAYTMRDIWHEMTLGRRVRGDSD</sequence>
<feature type="domain" description="4Fe-4S ferredoxin-type" evidence="7">
    <location>
        <begin position="143"/>
        <end position="176"/>
    </location>
</feature>
<dbReference type="Pfam" id="PF13510">
    <property type="entry name" value="Fer2_4"/>
    <property type="match status" value="1"/>
</dbReference>